<dbReference type="Proteomes" id="UP000013996">
    <property type="component" value="Unassembled WGS sequence"/>
</dbReference>
<dbReference type="RefSeq" id="WP_015679082.1">
    <property type="nucleotide sequence ID" value="NZ_AOGX02000043.1"/>
</dbReference>
<dbReference type="AlphaFoldDB" id="A0A5E8H918"/>
<name>A0A5E8H918_9LEPT</name>
<reference evidence="1 2" key="1">
    <citation type="submission" date="2013-04" db="EMBL/GenBank/DDBJ databases">
        <authorList>
            <person name="Harkins D.M."/>
            <person name="Durkin A.S."/>
            <person name="Brinkac L.M."/>
            <person name="Haft D.H."/>
            <person name="Selengut J.D."/>
            <person name="Sanka R."/>
            <person name="DePew J."/>
            <person name="Purushe J."/>
            <person name="Hartskeerl R.A."/>
            <person name="Ahmed A."/>
            <person name="van der Linden H."/>
            <person name="Goris M.G.A."/>
            <person name="Vinetz J.M."/>
            <person name="Sutton G.G."/>
            <person name="Nierman W.C."/>
            <person name="Fouts D.E."/>
        </authorList>
    </citation>
    <scope>NUCLEOTIDE SEQUENCE [LARGE SCALE GENOMIC DNA]</scope>
    <source>
        <strain evidence="1 2">Sao Paulo</strain>
    </source>
</reference>
<proteinExistence type="predicted"/>
<evidence type="ECO:0000313" key="2">
    <source>
        <dbReference type="Proteomes" id="UP000013996"/>
    </source>
</evidence>
<comment type="caution">
    <text evidence="1">The sequence shown here is derived from an EMBL/GenBank/DDBJ whole genome shotgun (WGS) entry which is preliminary data.</text>
</comment>
<accession>A0A5E8H918</accession>
<dbReference type="EMBL" id="AOGX02000043">
    <property type="protein sequence ID" value="EOQ87218.1"/>
    <property type="molecule type" value="Genomic_DNA"/>
</dbReference>
<evidence type="ECO:0000313" key="1">
    <source>
        <dbReference type="EMBL" id="EOQ87218.1"/>
    </source>
</evidence>
<protein>
    <submittedName>
        <fullName evidence="1">Uncharacterized protein</fullName>
    </submittedName>
</protein>
<sequence length="210" mass="25080">MLDLDKKAEFLNLVALKILNKFDYSQFIITSYFTETELDEQMIFYKNNGDDEEIKILKEFELAMNIKDENYRNILLSRFYDSCINSLVAYSDSEYWLKNKSENRSNNSSLINSLFIFSNEKREDYSNKFRDNEFEILALNELLRNLPEYYLLENYKLGNQQVDGILIPKSNVPYKLNIIVEIKNKILDSQKEIVNFYEKINKTIKKIYNN</sequence>
<gene>
    <name evidence="1" type="ORF">LEP1GSC202_3659</name>
</gene>
<organism evidence="1 2">
    <name type="scientific">Leptospira yanagawae serovar Saopaulo str. Sao Paulo = ATCC 700523</name>
    <dbReference type="NCBI Taxonomy" id="1249483"/>
    <lineage>
        <taxon>Bacteria</taxon>
        <taxon>Pseudomonadati</taxon>
        <taxon>Spirochaetota</taxon>
        <taxon>Spirochaetia</taxon>
        <taxon>Leptospirales</taxon>
        <taxon>Leptospiraceae</taxon>
        <taxon>Leptospira</taxon>
    </lineage>
</organism>